<feature type="region of interest" description="Disordered" evidence="2">
    <location>
        <begin position="81"/>
        <end position="102"/>
    </location>
</feature>
<evidence type="ECO:0000313" key="3">
    <source>
        <dbReference type="EMBL" id="KFG72838.1"/>
    </source>
</evidence>
<dbReference type="InterPro" id="IPR036689">
    <property type="entry name" value="ESAT-6-like_sf"/>
</dbReference>
<dbReference type="RefSeq" id="WP_043378048.1">
    <property type="nucleotide sequence ID" value="NZ_KN039947.1"/>
</dbReference>
<dbReference type="Proteomes" id="UP000029095">
    <property type="component" value="Unassembled WGS sequence"/>
</dbReference>
<dbReference type="HOGENOM" id="CLU_151185_3_0_11"/>
<accession>A0A086MVC0</accession>
<dbReference type="AlphaFoldDB" id="A0A086MVC0"/>
<dbReference type="SUPFAM" id="SSF140453">
    <property type="entry name" value="EsxAB dimer-like"/>
    <property type="match status" value="1"/>
</dbReference>
<dbReference type="NCBIfam" id="TIGR03930">
    <property type="entry name" value="WXG100_ESAT6"/>
    <property type="match status" value="1"/>
</dbReference>
<name>A0A086MVC0_9ACTN</name>
<feature type="compositionally biased region" description="Basic and acidic residues" evidence="2">
    <location>
        <begin position="82"/>
        <end position="93"/>
    </location>
</feature>
<keyword evidence="4" id="KW-1185">Reference proteome</keyword>
<dbReference type="STRING" id="1915400.FM21_18365"/>
<dbReference type="Pfam" id="PF06013">
    <property type="entry name" value="WXG100"/>
    <property type="match status" value="1"/>
</dbReference>
<gene>
    <name evidence="3" type="ORF">FM21_18365</name>
</gene>
<comment type="caution">
    <text evidence="3">The sequence shown here is derived from an EMBL/GenBank/DDBJ whole genome shotgun (WGS) entry which is preliminary data.</text>
</comment>
<reference evidence="3 4" key="1">
    <citation type="submission" date="2014-05" db="EMBL/GenBank/DDBJ databases">
        <title>Complete genome sequence of the Streptomyces mutabilis TRM45540.</title>
        <authorList>
            <person name="Luo X."/>
            <person name="Zhang L."/>
        </authorList>
    </citation>
    <scope>NUCLEOTIDE SEQUENCE [LARGE SCALE GENOMIC DNA]</scope>
    <source>
        <strain evidence="3 4">TRM45540</strain>
    </source>
</reference>
<evidence type="ECO:0000256" key="1">
    <source>
        <dbReference type="RuleBase" id="RU362001"/>
    </source>
</evidence>
<sequence length="102" mass="11763">MADGIIDVQYPKVRHAVGELMDETQQIIRVLNNLEDELKPLVMSWEGADQQTYREVQAEWDQATKNMAMLLGDNGELIQTIHDNHSRDERRSADNWGSVRAR</sequence>
<evidence type="ECO:0000313" key="4">
    <source>
        <dbReference type="Proteomes" id="UP000029095"/>
    </source>
</evidence>
<comment type="similarity">
    <text evidence="1">Belongs to the WXG100 family.</text>
</comment>
<evidence type="ECO:0000256" key="2">
    <source>
        <dbReference type="SAM" id="MobiDB-lite"/>
    </source>
</evidence>
<proteinExistence type="inferred from homology"/>
<dbReference type="EMBL" id="JNFQ01000002">
    <property type="protein sequence ID" value="KFG72838.1"/>
    <property type="molecule type" value="Genomic_DNA"/>
</dbReference>
<organism evidence="3 4">
    <name type="scientific">Streptomyces mutabilis</name>
    <dbReference type="NCBI Taxonomy" id="67332"/>
    <lineage>
        <taxon>Bacteria</taxon>
        <taxon>Bacillati</taxon>
        <taxon>Actinomycetota</taxon>
        <taxon>Actinomycetes</taxon>
        <taxon>Kitasatosporales</taxon>
        <taxon>Streptomycetaceae</taxon>
        <taxon>Streptomyces</taxon>
    </lineage>
</organism>
<dbReference type="Gene3D" id="1.10.287.1060">
    <property type="entry name" value="ESAT-6-like"/>
    <property type="match status" value="1"/>
</dbReference>
<protein>
    <recommendedName>
        <fullName evidence="1">ESAT-6-like protein</fullName>
    </recommendedName>
</protein>
<dbReference type="InterPro" id="IPR010310">
    <property type="entry name" value="T7SS_ESAT-6-like"/>
</dbReference>